<evidence type="ECO:0000256" key="1">
    <source>
        <dbReference type="SAM" id="MobiDB-lite"/>
    </source>
</evidence>
<dbReference type="Gene3D" id="3.10.280.10">
    <property type="entry name" value="Mitochondrial glycoprotein"/>
    <property type="match status" value="1"/>
</dbReference>
<protein>
    <submittedName>
        <fullName evidence="2">Putative p22 protein</fullName>
    </submittedName>
</protein>
<evidence type="ECO:0000313" key="2">
    <source>
        <dbReference type="EMBL" id="ORC90974.1"/>
    </source>
</evidence>
<name>A0A1X0P207_9TRYP</name>
<dbReference type="PANTHER" id="PTHR10826">
    <property type="entry name" value="COMPLEMENT COMPONENT 1"/>
    <property type="match status" value="1"/>
</dbReference>
<dbReference type="STRING" id="67003.A0A1X0P207"/>
<evidence type="ECO:0000313" key="3">
    <source>
        <dbReference type="Proteomes" id="UP000192257"/>
    </source>
</evidence>
<dbReference type="RefSeq" id="XP_028885040.1">
    <property type="nucleotide sequence ID" value="XM_029023844.1"/>
</dbReference>
<dbReference type="SUPFAM" id="SSF54529">
    <property type="entry name" value="Mitochondrial glycoprotein MAM33-like"/>
    <property type="match status" value="1"/>
</dbReference>
<dbReference type="GO" id="GO:0005759">
    <property type="term" value="C:mitochondrial matrix"/>
    <property type="evidence" value="ECO:0007669"/>
    <property type="project" value="InterPro"/>
</dbReference>
<dbReference type="PANTHER" id="PTHR10826:SF1">
    <property type="entry name" value="COMPLEMENT COMPONENT 1 Q SUBCOMPONENT-BINDING PROTEIN, MITOCHONDRIAL"/>
    <property type="match status" value="1"/>
</dbReference>
<dbReference type="OrthoDB" id="278212at2759"/>
<sequence>MRRTFVSTVLRAVPKAPLLHRSFPSAAAVSVPLFAGIQQRSATFAALADATRREMEDEQQRTTSKEKPKMPEGWKLDRKPGERIFTMHKTFEDEEILLRYRDEVNLEDDRKKYDFTVFITSKGKTLEFEMSFDDEEVVLDRIRFLPDSALALDTSADALSRRSLLYSGPDVRELDDGLVDAFVSYLEDRGVDDELGEFVEAYAVWAEQAEYEAWLSGIHKFVS</sequence>
<accession>A0A1X0P207</accession>
<dbReference type="Proteomes" id="UP000192257">
    <property type="component" value="Unassembled WGS sequence"/>
</dbReference>
<dbReference type="InterPro" id="IPR003428">
    <property type="entry name" value="MAM33"/>
</dbReference>
<dbReference type="Pfam" id="PF02330">
    <property type="entry name" value="MAM33"/>
    <property type="match status" value="1"/>
</dbReference>
<gene>
    <name evidence="2" type="ORF">TM35_000073980</name>
</gene>
<dbReference type="EMBL" id="NBCO01000007">
    <property type="protein sequence ID" value="ORC90974.1"/>
    <property type="molecule type" value="Genomic_DNA"/>
</dbReference>
<feature type="region of interest" description="Disordered" evidence="1">
    <location>
        <begin position="50"/>
        <end position="75"/>
    </location>
</feature>
<comment type="caution">
    <text evidence="2">The sequence shown here is derived from an EMBL/GenBank/DDBJ whole genome shotgun (WGS) entry which is preliminary data.</text>
</comment>
<dbReference type="GeneID" id="39983624"/>
<organism evidence="2 3">
    <name type="scientific">Trypanosoma theileri</name>
    <dbReference type="NCBI Taxonomy" id="67003"/>
    <lineage>
        <taxon>Eukaryota</taxon>
        <taxon>Discoba</taxon>
        <taxon>Euglenozoa</taxon>
        <taxon>Kinetoplastea</taxon>
        <taxon>Metakinetoplastina</taxon>
        <taxon>Trypanosomatida</taxon>
        <taxon>Trypanosomatidae</taxon>
        <taxon>Trypanosoma</taxon>
    </lineage>
</organism>
<keyword evidence="3" id="KW-1185">Reference proteome</keyword>
<dbReference type="AlphaFoldDB" id="A0A1X0P207"/>
<dbReference type="InterPro" id="IPR036561">
    <property type="entry name" value="MAM33_sf"/>
</dbReference>
<reference evidence="2 3" key="1">
    <citation type="submission" date="2017-03" db="EMBL/GenBank/DDBJ databases">
        <title>An alternative strategy for trypanosome survival in the mammalian bloodstream revealed through genome and transcriptome analysis of the ubiquitous bovine parasite Trypanosoma (Megatrypanum) theileri.</title>
        <authorList>
            <person name="Kelly S."/>
            <person name="Ivens A."/>
            <person name="Mott A."/>
            <person name="O'Neill E."/>
            <person name="Emms D."/>
            <person name="Macleod O."/>
            <person name="Voorheis P."/>
            <person name="Matthews J."/>
            <person name="Matthews K."/>
            <person name="Carrington M."/>
        </authorList>
    </citation>
    <scope>NUCLEOTIDE SEQUENCE [LARGE SCALE GENOMIC DNA]</scope>
    <source>
        <strain evidence="2">Edinburgh</strain>
    </source>
</reference>
<dbReference type="VEuPathDB" id="TriTrypDB:TM35_000073980"/>
<proteinExistence type="predicted"/>